<feature type="domain" description="DNA-directed DNA polymerase family A palm" evidence="2">
    <location>
        <begin position="902"/>
        <end position="1120"/>
    </location>
</feature>
<evidence type="ECO:0000313" key="3">
    <source>
        <dbReference type="EMBL" id="KMZ79800.1"/>
    </source>
</evidence>
<dbReference type="SUPFAM" id="SSF56672">
    <property type="entry name" value="DNA/RNA polymerases"/>
    <property type="match status" value="1"/>
</dbReference>
<dbReference type="GO" id="GO:0003677">
    <property type="term" value="F:DNA binding"/>
    <property type="evidence" value="ECO:0007669"/>
    <property type="project" value="InterPro"/>
</dbReference>
<accession>A0A0J9SA32</accession>
<dbReference type="SMART" id="SM00482">
    <property type="entry name" value="POLAc"/>
    <property type="match status" value="1"/>
</dbReference>
<dbReference type="PANTHER" id="PTHR10133:SF62">
    <property type="entry name" value="DNA POLYMERASE THETA"/>
    <property type="match status" value="1"/>
</dbReference>
<sequence length="1221" mass="138085">MKLFSLLKRSHKLFRIHRNVYSDSYICRSNVRFFHTVNYAHLAHLLSKKRSNSDEASSLHALLSTLTKRKHSESSHYSEAGSHKGHTCHTGANHSEYKKILTKWKELVKIYVSWFPEITEDKYKSKCFSLPTYLVIHVVVPSSSASETNTLQQFEEFNFDTLLKGIYRKGAHIPDGDLHECLPQAADHSAYNAKGGGEPTDGEGTHSLGEDPSSGKNKSTKKKKKKNDNSGSYDVHYVIGRNTGDAYNRVESVVSEAGAAELGVQVNGRTDQSDKREACSERNYFFSLNMLELKGNEADRELLNRCIRGNFTERVTPVVESQPNGDREHHPYPFLFIVYDYKTLIHVFNNIKLEMPNVGSVFDVYILSSLLQLVQRGQKLQNVFSAYAAQSGRGISPMMSSTPVVELPPVESAQKCHFAIMPPEFSDVISGKYGLFGWGKYQKMKIKYQREKKGIRAVGEKPKDNCSISEGHSHDGVTSTLPSGAHQPSRVRQNHFSFTRVEVKDQKSIKKLAFGNKRSVCEITEEDMISYCISRNCCMMALFNFLMGIFAKNLNLLKIYLTIEQPLIICISEIERRGIFLNQKKIEEIHQSCSNPVVYKQEIEQLCECNINLNSSKQVASLIYRHLLDIAFSPNVEVAPIGDSMPHAERVNYDHTVGGNNGGKPLNHSGDGFYNAEGTSKPGGDAKGSQLKCYSGGKKEDTLRRGATLERGNFLRNIITNGNYAASLEKPSLAMGTSEEMMPLPQLNNTINEMRRSKNLQTNNKTLKLIVDEIERNEHITEKEKEKIKKIISNVKLYRESKKLFQNYIENLPKFIQKETNKIHCNFNQIGASTGRLSCEQPNLQNIHSRFRCAVSLKGGEVGGEERGSGERGIANQCSANRGSVEVGGNNLTTAENPPPANFTCEGAPPDGENLITFDYKQMELFVMAYLSFDVQLLKMLQSGDVFVETAKVLFNTTQVTSELRRMTKTVIYGILYGQTENGLAKSLLISEGMASNLISNFFQVFPNVYRFMQMQKILLKHMNRVYTLIGRKRVIEPTIKNKYRISMNTPIQGCAADVMKFALLSCFCIMTHGWPQSARLLKINNVSAAVLEENKPFLKETKLILQVHDELLFESTRRATDPIIRLFSPVLENAFYNLIHYTNTSDRLVLLYDYMHDHISVQTYIEYLQLSNNGQTWDFHSDGSTDRHCNSSSKLNSIFEKFNFTLPIKVEKGDYYKEFS</sequence>
<dbReference type="InterPro" id="IPR001098">
    <property type="entry name" value="DNA-dir_DNA_pol_A_palm_dom"/>
</dbReference>
<dbReference type="GO" id="GO:0003887">
    <property type="term" value="F:DNA-directed DNA polymerase activity"/>
    <property type="evidence" value="ECO:0007669"/>
    <property type="project" value="InterPro"/>
</dbReference>
<dbReference type="AlphaFoldDB" id="A0A0J9SA32"/>
<gene>
    <name evidence="3" type="ORF">PVIIG_01074</name>
</gene>
<feature type="compositionally biased region" description="Polar residues" evidence="1">
    <location>
        <begin position="466"/>
        <end position="482"/>
    </location>
</feature>
<dbReference type="Proteomes" id="UP000053562">
    <property type="component" value="Unassembled WGS sequence"/>
</dbReference>
<evidence type="ECO:0000313" key="4">
    <source>
        <dbReference type="Proteomes" id="UP000053562"/>
    </source>
</evidence>
<reference evidence="3 4" key="1">
    <citation type="submission" date="2011-08" db="EMBL/GenBank/DDBJ databases">
        <title>The Genome Sequence of Plasmodium vivax India VII.</title>
        <authorList>
            <consortium name="The Broad Institute Genome Sequencing Platform"/>
            <consortium name="The Broad Institute Genome Sequencing Center for Infectious Disease"/>
            <person name="Neafsey D."/>
            <person name="Carlton J."/>
            <person name="Barnwell J."/>
            <person name="Collins W."/>
            <person name="Escalante A."/>
            <person name="Mullikin J."/>
            <person name="Saul A."/>
            <person name="Guigo R."/>
            <person name="Camara F."/>
            <person name="Young S.K."/>
            <person name="Zeng Q."/>
            <person name="Gargeya S."/>
            <person name="Fitzgerald M."/>
            <person name="Haas B."/>
            <person name="Abouelleil A."/>
            <person name="Alvarado L."/>
            <person name="Arachchi H.M."/>
            <person name="Berlin A."/>
            <person name="Brown A."/>
            <person name="Chapman S.B."/>
            <person name="Chen Z."/>
            <person name="Dunbar C."/>
            <person name="Freedman E."/>
            <person name="Gearin G."/>
            <person name="Gellesch M."/>
            <person name="Goldberg J."/>
            <person name="Griggs A."/>
            <person name="Gujja S."/>
            <person name="Heiman D."/>
            <person name="Howarth C."/>
            <person name="Larson L."/>
            <person name="Lui A."/>
            <person name="MacDonald P.J.P."/>
            <person name="Montmayeur A."/>
            <person name="Murphy C."/>
            <person name="Neiman D."/>
            <person name="Pearson M."/>
            <person name="Priest M."/>
            <person name="Roberts A."/>
            <person name="Saif S."/>
            <person name="Shea T."/>
            <person name="Shenoy N."/>
            <person name="Sisk P."/>
            <person name="Stolte C."/>
            <person name="Sykes S."/>
            <person name="Wortman J."/>
            <person name="Nusbaum C."/>
            <person name="Birren B."/>
        </authorList>
    </citation>
    <scope>NUCLEOTIDE SEQUENCE [LARGE SCALE GENOMIC DNA]</scope>
    <source>
        <strain evidence="3 4">India VII</strain>
    </source>
</reference>
<dbReference type="GO" id="GO:0006302">
    <property type="term" value="P:double-strand break repair"/>
    <property type="evidence" value="ECO:0007669"/>
    <property type="project" value="TreeGrafter"/>
</dbReference>
<dbReference type="Gene3D" id="1.20.1060.10">
    <property type="entry name" value="Taq DNA Polymerase, Chain T, domain 4"/>
    <property type="match status" value="1"/>
</dbReference>
<name>A0A0J9SA32_PLAVI</name>
<dbReference type="GO" id="GO:0006261">
    <property type="term" value="P:DNA-templated DNA replication"/>
    <property type="evidence" value="ECO:0007669"/>
    <property type="project" value="InterPro"/>
</dbReference>
<protein>
    <submittedName>
        <fullName evidence="3">DNA polymerase 1</fullName>
    </submittedName>
</protein>
<proteinExistence type="predicted"/>
<dbReference type="PRINTS" id="PR00868">
    <property type="entry name" value="DNAPOLI"/>
</dbReference>
<dbReference type="OrthoDB" id="2320933at2759"/>
<dbReference type="Pfam" id="PF00476">
    <property type="entry name" value="DNA_pol_A"/>
    <property type="match status" value="2"/>
</dbReference>
<evidence type="ECO:0000256" key="1">
    <source>
        <dbReference type="SAM" id="MobiDB-lite"/>
    </source>
</evidence>
<dbReference type="EMBL" id="KQ234316">
    <property type="protein sequence ID" value="KMZ79800.1"/>
    <property type="molecule type" value="Genomic_DNA"/>
</dbReference>
<dbReference type="InterPro" id="IPR002298">
    <property type="entry name" value="DNA_polymerase_A"/>
</dbReference>
<dbReference type="InterPro" id="IPR043502">
    <property type="entry name" value="DNA/RNA_pol_sf"/>
</dbReference>
<evidence type="ECO:0000259" key="2">
    <source>
        <dbReference type="SMART" id="SM00482"/>
    </source>
</evidence>
<dbReference type="Gene3D" id="1.10.150.20">
    <property type="entry name" value="5' to 3' exonuclease, C-terminal subdomain"/>
    <property type="match status" value="1"/>
</dbReference>
<dbReference type="Gene3D" id="3.30.70.370">
    <property type="match status" value="2"/>
</dbReference>
<organism evidence="3 4">
    <name type="scientific">Plasmodium vivax India VII</name>
    <dbReference type="NCBI Taxonomy" id="1077284"/>
    <lineage>
        <taxon>Eukaryota</taxon>
        <taxon>Sar</taxon>
        <taxon>Alveolata</taxon>
        <taxon>Apicomplexa</taxon>
        <taxon>Aconoidasida</taxon>
        <taxon>Haemosporida</taxon>
        <taxon>Plasmodiidae</taxon>
        <taxon>Plasmodium</taxon>
        <taxon>Plasmodium (Plasmodium)</taxon>
    </lineage>
</organism>
<feature type="region of interest" description="Disordered" evidence="1">
    <location>
        <begin position="660"/>
        <end position="697"/>
    </location>
</feature>
<feature type="region of interest" description="Disordered" evidence="1">
    <location>
        <begin position="189"/>
        <end position="235"/>
    </location>
</feature>
<dbReference type="PANTHER" id="PTHR10133">
    <property type="entry name" value="DNA POLYMERASE I"/>
    <property type="match status" value="1"/>
</dbReference>
<feature type="region of interest" description="Disordered" evidence="1">
    <location>
        <begin position="459"/>
        <end position="489"/>
    </location>
</feature>